<dbReference type="GO" id="GO:0006790">
    <property type="term" value="P:sulfur compound metabolic process"/>
    <property type="evidence" value="ECO:0007669"/>
    <property type="project" value="TreeGrafter"/>
</dbReference>
<evidence type="ECO:0000256" key="2">
    <source>
        <dbReference type="ARBA" id="ARBA00022723"/>
    </source>
</evidence>
<protein>
    <recommendedName>
        <fullName evidence="7">TauD/TfdA-like domain-containing protein</fullName>
    </recommendedName>
</protein>
<keyword evidence="3" id="KW-0223">Dioxygenase</keyword>
<evidence type="ECO:0000313" key="9">
    <source>
        <dbReference type="Proteomes" id="UP000019140"/>
    </source>
</evidence>
<dbReference type="InterPro" id="IPR003819">
    <property type="entry name" value="TauD/TfdA-like"/>
</dbReference>
<sequence length="320" mass="35975">MATGITAAAQAGTTLEIRPLKPNIGAEVYGVDLRESLEAQAIETLDHALAEHGVLVFHNQDITVEQQMAFGRRFGDLSVHPFSAHLAEHPEVIVLDYTAENPPSLTDIWHSDETFRAEPPMATMLHAEIVPELGGDTLFANMAAAYEGLSAHMKGFINGLEAVHDFKPFRTLFTQSEAHRKKLHELEDQYPHVTHPVVRIHPVSGAKVLFVNPQFTIHIKGMKADESRALLDVLFRQASIPEYQLRLEWRRHTVALWDNRLVQHYAVHDYYPQRRRMERVTIQGDRPVGPERETVAIEADGAAKPPQPEGGPWAIDRQVP</sequence>
<evidence type="ECO:0000259" key="7">
    <source>
        <dbReference type="Pfam" id="PF02668"/>
    </source>
</evidence>
<comment type="caution">
    <text evidence="8">The sequence shown here is derived from an EMBL/GenBank/DDBJ whole genome shotgun (WGS) entry which is preliminary data.</text>
</comment>
<dbReference type="SUPFAM" id="SSF51197">
    <property type="entry name" value="Clavaminate synthase-like"/>
    <property type="match status" value="1"/>
</dbReference>
<evidence type="ECO:0000256" key="4">
    <source>
        <dbReference type="ARBA" id="ARBA00023002"/>
    </source>
</evidence>
<dbReference type="GO" id="GO:0000908">
    <property type="term" value="F:taurine dioxygenase activity"/>
    <property type="evidence" value="ECO:0007669"/>
    <property type="project" value="TreeGrafter"/>
</dbReference>
<dbReference type="InterPro" id="IPR051323">
    <property type="entry name" value="AtsK-like"/>
</dbReference>
<reference evidence="8 9" key="1">
    <citation type="journal article" date="2014" name="Nature">
        <title>An environmental bacterial taxon with a large and distinct metabolic repertoire.</title>
        <authorList>
            <person name="Wilson M.C."/>
            <person name="Mori T."/>
            <person name="Ruckert C."/>
            <person name="Uria A.R."/>
            <person name="Helf M.J."/>
            <person name="Takada K."/>
            <person name="Gernert C."/>
            <person name="Steffens U.A."/>
            <person name="Heycke N."/>
            <person name="Schmitt S."/>
            <person name="Rinke C."/>
            <person name="Helfrich E.J."/>
            <person name="Brachmann A.O."/>
            <person name="Gurgui C."/>
            <person name="Wakimoto T."/>
            <person name="Kracht M."/>
            <person name="Crusemann M."/>
            <person name="Hentschel U."/>
            <person name="Abe I."/>
            <person name="Matsunaga S."/>
            <person name="Kalinowski J."/>
            <person name="Takeyama H."/>
            <person name="Piel J."/>
        </authorList>
    </citation>
    <scope>NUCLEOTIDE SEQUENCE [LARGE SCALE GENOMIC DNA]</scope>
    <source>
        <strain evidence="9">TSY2</strain>
    </source>
</reference>
<dbReference type="AlphaFoldDB" id="W4MAH5"/>
<keyword evidence="9" id="KW-1185">Reference proteome</keyword>
<evidence type="ECO:0000313" key="8">
    <source>
        <dbReference type="EMBL" id="ETX06642.1"/>
    </source>
</evidence>
<keyword evidence="4" id="KW-0560">Oxidoreductase</keyword>
<proteinExistence type="inferred from homology"/>
<dbReference type="GO" id="GO:0046872">
    <property type="term" value="F:metal ion binding"/>
    <property type="evidence" value="ECO:0007669"/>
    <property type="project" value="UniProtKB-KW"/>
</dbReference>
<dbReference type="PANTHER" id="PTHR30468">
    <property type="entry name" value="ALPHA-KETOGLUTARATE-DEPENDENT SULFONATE DIOXYGENASE"/>
    <property type="match status" value="1"/>
</dbReference>
<comment type="similarity">
    <text evidence="1">Belongs to the TfdA dioxygenase family.</text>
</comment>
<organism evidence="8 9">
    <name type="scientific">Candidatus Entotheonella gemina</name>
    <dbReference type="NCBI Taxonomy" id="1429439"/>
    <lineage>
        <taxon>Bacteria</taxon>
        <taxon>Pseudomonadati</taxon>
        <taxon>Nitrospinota/Tectimicrobiota group</taxon>
        <taxon>Candidatus Tectimicrobiota</taxon>
        <taxon>Candidatus Entotheonellia</taxon>
        <taxon>Candidatus Entotheonellales</taxon>
        <taxon>Candidatus Entotheonellaceae</taxon>
        <taxon>Candidatus Entotheonella</taxon>
    </lineage>
</organism>
<dbReference type="Gene3D" id="3.60.130.10">
    <property type="entry name" value="Clavaminate synthase-like"/>
    <property type="match status" value="1"/>
</dbReference>
<dbReference type="PANTHER" id="PTHR30468:SF1">
    <property type="entry name" value="ALPHA-KETOGLUTARATE-DEPENDENT SULFONATE DIOXYGENASE"/>
    <property type="match status" value="1"/>
</dbReference>
<keyword evidence="5" id="KW-0408">Iron</keyword>
<accession>W4MAH5</accession>
<keyword evidence="2" id="KW-0479">Metal-binding</keyword>
<name>W4MAH5_9BACT</name>
<evidence type="ECO:0000256" key="6">
    <source>
        <dbReference type="SAM" id="MobiDB-lite"/>
    </source>
</evidence>
<feature type="region of interest" description="Disordered" evidence="6">
    <location>
        <begin position="297"/>
        <end position="320"/>
    </location>
</feature>
<dbReference type="GO" id="GO:0005737">
    <property type="term" value="C:cytoplasm"/>
    <property type="evidence" value="ECO:0007669"/>
    <property type="project" value="TreeGrafter"/>
</dbReference>
<dbReference type="HOGENOM" id="CLU_036005_2_1_7"/>
<evidence type="ECO:0000256" key="3">
    <source>
        <dbReference type="ARBA" id="ARBA00022964"/>
    </source>
</evidence>
<gene>
    <name evidence="8" type="ORF">ETSY2_15905</name>
</gene>
<dbReference type="EMBL" id="AZHX01000646">
    <property type="protein sequence ID" value="ETX06642.1"/>
    <property type="molecule type" value="Genomic_DNA"/>
</dbReference>
<feature type="domain" description="TauD/TfdA-like" evidence="7">
    <location>
        <begin position="16"/>
        <end position="281"/>
    </location>
</feature>
<evidence type="ECO:0000256" key="1">
    <source>
        <dbReference type="ARBA" id="ARBA00005896"/>
    </source>
</evidence>
<dbReference type="Pfam" id="PF02668">
    <property type="entry name" value="TauD"/>
    <property type="match status" value="1"/>
</dbReference>
<evidence type="ECO:0000256" key="5">
    <source>
        <dbReference type="ARBA" id="ARBA00023004"/>
    </source>
</evidence>
<dbReference type="Proteomes" id="UP000019140">
    <property type="component" value="Unassembled WGS sequence"/>
</dbReference>
<dbReference type="PATRIC" id="fig|1429439.4.peg.2702"/>
<dbReference type="InterPro" id="IPR042098">
    <property type="entry name" value="TauD-like_sf"/>
</dbReference>